<dbReference type="EMBL" id="JBHFNT010000208">
    <property type="protein sequence ID" value="MFB2837367.1"/>
    <property type="molecule type" value="Genomic_DNA"/>
</dbReference>
<dbReference type="RefSeq" id="WP_413279719.1">
    <property type="nucleotide sequence ID" value="NZ_JBHFNT010000208.1"/>
</dbReference>
<organism evidence="1 2">
    <name type="scientific">Floridaenema evergladense BLCC-F167</name>
    <dbReference type="NCBI Taxonomy" id="3153639"/>
    <lineage>
        <taxon>Bacteria</taxon>
        <taxon>Bacillati</taxon>
        <taxon>Cyanobacteriota</taxon>
        <taxon>Cyanophyceae</taxon>
        <taxon>Oscillatoriophycideae</taxon>
        <taxon>Aerosakkonematales</taxon>
        <taxon>Aerosakkonemataceae</taxon>
        <taxon>Floridanema</taxon>
        <taxon>Floridanema evergladense</taxon>
    </lineage>
</organism>
<accession>A0ABV4WQK4</accession>
<protein>
    <submittedName>
        <fullName evidence="1">Deaminase domain-containing protein</fullName>
    </submittedName>
</protein>
<name>A0ABV4WQK4_9CYAN</name>
<dbReference type="Pfam" id="PF14424">
    <property type="entry name" value="Toxin-deaminase"/>
    <property type="match status" value="1"/>
</dbReference>
<gene>
    <name evidence="1" type="ORF">ACE1CA_22805</name>
</gene>
<proteinExistence type="predicted"/>
<comment type="caution">
    <text evidence="1">The sequence shown here is derived from an EMBL/GenBank/DDBJ whole genome shotgun (WGS) entry which is preliminary data.</text>
</comment>
<reference evidence="1 2" key="1">
    <citation type="submission" date="2024-09" db="EMBL/GenBank/DDBJ databases">
        <title>Floridaenema gen nov. (Aerosakkonemataceae, Aerosakkonematales ord. nov., Cyanobacteria) from benthic tropical and subtropical fresh waters, with the description of four new species.</title>
        <authorList>
            <person name="Moretto J.A."/>
            <person name="Berthold D.E."/>
            <person name="Lefler F.W."/>
            <person name="Huang I.-S."/>
            <person name="Laughinghouse H. IV."/>
        </authorList>
    </citation>
    <scope>NUCLEOTIDE SEQUENCE [LARGE SCALE GENOMIC DNA]</scope>
    <source>
        <strain evidence="1 2">BLCC-F167</strain>
    </source>
</reference>
<dbReference type="Proteomes" id="UP001576780">
    <property type="component" value="Unassembled WGS sequence"/>
</dbReference>
<keyword evidence="2" id="KW-1185">Reference proteome</keyword>
<sequence>MDSEKIIQIREQLGISLYKNIAIAEFEISGDTGELIAISGRSTRPGTVGLPQQPLFVTYEVPPGHSRAYDSEYKLLEELAFRYAQTPEIEGKINLFTERSPCDSCTNVIEQFRRRFPNIVLTVNYAGEA</sequence>
<evidence type="ECO:0000313" key="1">
    <source>
        <dbReference type="EMBL" id="MFB2837367.1"/>
    </source>
</evidence>
<dbReference type="InterPro" id="IPR032721">
    <property type="entry name" value="Toxin-deaminase"/>
</dbReference>
<evidence type="ECO:0000313" key="2">
    <source>
        <dbReference type="Proteomes" id="UP001576780"/>
    </source>
</evidence>